<evidence type="ECO:0000256" key="3">
    <source>
        <dbReference type="ARBA" id="ARBA00029447"/>
    </source>
</evidence>
<feature type="compositionally biased region" description="Basic and acidic residues" evidence="5">
    <location>
        <begin position="1"/>
        <end position="17"/>
    </location>
</feature>
<protein>
    <submittedName>
        <fullName evidence="7">Chemotaxis protein</fullName>
    </submittedName>
</protein>
<evidence type="ECO:0000313" key="8">
    <source>
        <dbReference type="Proteomes" id="UP001056681"/>
    </source>
</evidence>
<evidence type="ECO:0000256" key="1">
    <source>
        <dbReference type="ARBA" id="ARBA00004370"/>
    </source>
</evidence>
<dbReference type="Pfam" id="PF00015">
    <property type="entry name" value="MCPsignal"/>
    <property type="match status" value="1"/>
</dbReference>
<organism evidence="7 8">
    <name type="scientific">Luteibacter flocculans</name>
    <dbReference type="NCBI Taxonomy" id="2780091"/>
    <lineage>
        <taxon>Bacteria</taxon>
        <taxon>Pseudomonadati</taxon>
        <taxon>Pseudomonadota</taxon>
        <taxon>Gammaproteobacteria</taxon>
        <taxon>Lysobacterales</taxon>
        <taxon>Rhodanobacteraceae</taxon>
        <taxon>Luteibacter</taxon>
    </lineage>
</organism>
<evidence type="ECO:0000256" key="5">
    <source>
        <dbReference type="SAM" id="MobiDB-lite"/>
    </source>
</evidence>
<dbReference type="InterPro" id="IPR004089">
    <property type="entry name" value="MCPsignal_dom"/>
</dbReference>
<name>A0ABY4SY39_9GAMM</name>
<gene>
    <name evidence="7" type="ORF">IM816_13500</name>
</gene>
<comment type="subcellular location">
    <subcellularLocation>
        <location evidence="1">Membrane</location>
    </subcellularLocation>
</comment>
<evidence type="ECO:0000259" key="6">
    <source>
        <dbReference type="PROSITE" id="PS50111"/>
    </source>
</evidence>
<reference evidence="7" key="1">
    <citation type="submission" date="2020-10" db="EMBL/GenBank/DDBJ databases">
        <title>Whole-genome sequence of Luteibacter sp. EIF3.</title>
        <authorList>
            <person name="Friedrich I."/>
            <person name="Hertel R."/>
            <person name="Daniel R."/>
        </authorList>
    </citation>
    <scope>NUCLEOTIDE SEQUENCE</scope>
    <source>
        <strain evidence="7">EIF3</strain>
    </source>
</reference>
<feature type="domain" description="Methyl-accepting transducer" evidence="6">
    <location>
        <begin position="81"/>
        <end position="320"/>
    </location>
</feature>
<feature type="region of interest" description="Disordered" evidence="5">
    <location>
        <begin position="1"/>
        <end position="24"/>
    </location>
</feature>
<evidence type="ECO:0000313" key="7">
    <source>
        <dbReference type="EMBL" id="URL57629.1"/>
    </source>
</evidence>
<keyword evidence="8" id="KW-1185">Reference proteome</keyword>
<dbReference type="InterPro" id="IPR004090">
    <property type="entry name" value="Chemotax_Me-accpt_rcpt"/>
</dbReference>
<dbReference type="Gene3D" id="1.10.287.950">
    <property type="entry name" value="Methyl-accepting chemotaxis protein"/>
    <property type="match status" value="1"/>
</dbReference>
<evidence type="ECO:0000256" key="4">
    <source>
        <dbReference type="PROSITE-ProRule" id="PRU00284"/>
    </source>
</evidence>
<dbReference type="PANTHER" id="PTHR32089">
    <property type="entry name" value="METHYL-ACCEPTING CHEMOTAXIS PROTEIN MCPB"/>
    <property type="match status" value="1"/>
</dbReference>
<accession>A0ABY4SY39</accession>
<sequence>MARRLLDSRKPAPDRSKGATNRPSESEIMTLLWSQHVRLIAHAAASGDAARVRALAAQYPAAASAMGALLKPAEPRTVAATTIQAIEQQGMTLTNTQALGTTLQELGTSIEGARDTAGRLTDASARISTAIDQALSGVAGIVDADTNGQATSAELDGQLRLLRSALSGMSRNHAQFAEYFTAIRKLTATVQDIAHQTNLVALNAAIEAARAGEAGRGFAVVADEVKQLAEKTTQATAEIDQVTQAVGEFSGHLDDTVQTSLRRLEQSQSGIAGMQSSLGRIDDAVRGARGSLESAREGMLAMQGRIAAIQASQATVGRVANEARRQADSAARAAVLAHRLGLARLETEGNLDAASLSQMIREASQGLRYALELASRDPSGLDRRWLDTTPLMRCIDQLRALRPDGSADAVRAAGERFSTLASQYAITLGEGRHADAGHMLPGLTRELDAITHGLSVSLAERAA</sequence>
<proteinExistence type="inferred from homology"/>
<comment type="similarity">
    <text evidence="3">Belongs to the methyl-accepting chemotaxis (MCP) protein family.</text>
</comment>
<dbReference type="PRINTS" id="PR00260">
    <property type="entry name" value="CHEMTRNSDUCR"/>
</dbReference>
<dbReference type="Proteomes" id="UP001056681">
    <property type="component" value="Chromosome"/>
</dbReference>
<dbReference type="SUPFAM" id="SSF58104">
    <property type="entry name" value="Methyl-accepting chemotaxis protein (MCP) signaling domain"/>
    <property type="match status" value="1"/>
</dbReference>
<dbReference type="EMBL" id="CP063231">
    <property type="protein sequence ID" value="URL57629.1"/>
    <property type="molecule type" value="Genomic_DNA"/>
</dbReference>
<dbReference type="PROSITE" id="PS50111">
    <property type="entry name" value="CHEMOTAXIS_TRANSDUC_2"/>
    <property type="match status" value="1"/>
</dbReference>
<evidence type="ECO:0000256" key="2">
    <source>
        <dbReference type="ARBA" id="ARBA00023224"/>
    </source>
</evidence>
<keyword evidence="2 4" id="KW-0807">Transducer</keyword>
<dbReference type="SMART" id="SM00283">
    <property type="entry name" value="MA"/>
    <property type="match status" value="1"/>
</dbReference>
<dbReference type="PANTHER" id="PTHR32089:SF112">
    <property type="entry name" value="LYSOZYME-LIKE PROTEIN-RELATED"/>
    <property type="match status" value="1"/>
</dbReference>